<protein>
    <submittedName>
        <fullName evidence="2">Uncharacterized protein</fullName>
    </submittedName>
</protein>
<sequence length="58" mass="5875">MTVPEREAKPQAPRGVPVPLGVSIHDLLASCAAATAVSTPPRENAPAADEGDARKDAA</sequence>
<dbReference type="AlphaFoldDB" id="A0AAU2V3I9"/>
<dbReference type="EMBL" id="CP108318">
    <property type="protein sequence ID" value="WTW62012.1"/>
    <property type="molecule type" value="Genomic_DNA"/>
</dbReference>
<proteinExistence type="predicted"/>
<name>A0AAU2V3I9_9ACTN</name>
<evidence type="ECO:0000256" key="1">
    <source>
        <dbReference type="SAM" id="MobiDB-lite"/>
    </source>
</evidence>
<feature type="region of interest" description="Disordered" evidence="1">
    <location>
        <begin position="35"/>
        <end position="58"/>
    </location>
</feature>
<gene>
    <name evidence="2" type="ORF">OG549_15855</name>
</gene>
<organism evidence="2">
    <name type="scientific">Streptomyces sp. NBC_00003</name>
    <dbReference type="NCBI Taxonomy" id="2903608"/>
    <lineage>
        <taxon>Bacteria</taxon>
        <taxon>Bacillati</taxon>
        <taxon>Actinomycetota</taxon>
        <taxon>Actinomycetes</taxon>
        <taxon>Kitasatosporales</taxon>
        <taxon>Streptomycetaceae</taxon>
        <taxon>Streptomyces</taxon>
    </lineage>
</organism>
<reference evidence="2" key="1">
    <citation type="submission" date="2022-10" db="EMBL/GenBank/DDBJ databases">
        <title>The complete genomes of actinobacterial strains from the NBC collection.</title>
        <authorList>
            <person name="Joergensen T.S."/>
            <person name="Alvarez Arevalo M."/>
            <person name="Sterndorff E.B."/>
            <person name="Faurdal D."/>
            <person name="Vuksanovic O."/>
            <person name="Mourched A.-S."/>
            <person name="Charusanti P."/>
            <person name="Shaw S."/>
            <person name="Blin K."/>
            <person name="Weber T."/>
        </authorList>
    </citation>
    <scope>NUCLEOTIDE SEQUENCE</scope>
    <source>
        <strain evidence="2">NBC_00003</strain>
    </source>
</reference>
<accession>A0AAU2V3I9</accession>
<evidence type="ECO:0000313" key="2">
    <source>
        <dbReference type="EMBL" id="WTW62012.1"/>
    </source>
</evidence>